<dbReference type="EMBL" id="KQ965751">
    <property type="protein sequence ID" value="KXS16603.1"/>
    <property type="molecule type" value="Genomic_DNA"/>
</dbReference>
<dbReference type="InterPro" id="IPR025715">
    <property type="entry name" value="FoP_C"/>
</dbReference>
<keyword evidence="1" id="KW-0694">RNA-binding</keyword>
<dbReference type="GO" id="GO:0003723">
    <property type="term" value="F:RNA binding"/>
    <property type="evidence" value="ECO:0007669"/>
    <property type="project" value="UniProtKB-KW"/>
</dbReference>
<feature type="compositionally biased region" description="Low complexity" evidence="2">
    <location>
        <begin position="184"/>
        <end position="204"/>
    </location>
</feature>
<evidence type="ECO:0000313" key="5">
    <source>
        <dbReference type="Proteomes" id="UP000070544"/>
    </source>
</evidence>
<evidence type="ECO:0000256" key="2">
    <source>
        <dbReference type="SAM" id="MobiDB-lite"/>
    </source>
</evidence>
<feature type="compositionally biased region" description="Basic residues" evidence="2">
    <location>
        <begin position="225"/>
        <end position="235"/>
    </location>
</feature>
<feature type="region of interest" description="Disordered" evidence="2">
    <location>
        <begin position="99"/>
        <end position="244"/>
    </location>
</feature>
<feature type="compositionally biased region" description="Low complexity" evidence="2">
    <location>
        <begin position="119"/>
        <end position="129"/>
    </location>
</feature>
<feature type="domain" description="Chromatin target of PRMT1 protein C-terminal" evidence="3">
    <location>
        <begin position="196"/>
        <end position="297"/>
    </location>
</feature>
<dbReference type="Pfam" id="PF13865">
    <property type="entry name" value="FoP_duplication"/>
    <property type="match status" value="1"/>
</dbReference>
<accession>A0A139AJF6</accession>
<evidence type="ECO:0000259" key="3">
    <source>
        <dbReference type="SMART" id="SM01218"/>
    </source>
</evidence>
<feature type="region of interest" description="Disordered" evidence="2">
    <location>
        <begin position="53"/>
        <end position="82"/>
    </location>
</feature>
<sequence length="314" mass="32435">MSHRGHFRQPSGAVPYEFIPGSGDTPKVLVVNPAVQVSSGTSLSDRFSQLYRKRRGASTAAQSTARYSATMTRRTGEEPSDDAMQEVYDSAYAKGQAPFYTPQNFNAGSGGGGGGGYQRQGQEQGQQGQRRGGGGQSWNVRRDQGDQGGGGQGWTPATAAPRPPHLSGPRPTQPSAPRSWHVVRGAALQPAAPAAPRGGAALGPIGSGRSGYNNNNGPDGYRGGRGGRGRGRGRGGRGGYGGGSNDKYSLDADLDAYMASNPADGASNGAAMAPVKSAMERRLDDEMEAYRNQAGAGAAPEPAVGVKLDVEMLV</sequence>
<dbReference type="SMART" id="SM01218">
    <property type="entry name" value="FoP_duplication"/>
    <property type="match status" value="1"/>
</dbReference>
<reference evidence="4 5" key="1">
    <citation type="journal article" date="2015" name="Genome Biol. Evol.">
        <title>Phylogenomic analyses indicate that early fungi evolved digesting cell walls of algal ancestors of land plants.</title>
        <authorList>
            <person name="Chang Y."/>
            <person name="Wang S."/>
            <person name="Sekimoto S."/>
            <person name="Aerts A.L."/>
            <person name="Choi C."/>
            <person name="Clum A."/>
            <person name="LaButti K.M."/>
            <person name="Lindquist E.A."/>
            <person name="Yee Ngan C."/>
            <person name="Ohm R.A."/>
            <person name="Salamov A.A."/>
            <person name="Grigoriev I.V."/>
            <person name="Spatafora J.W."/>
            <person name="Berbee M.L."/>
        </authorList>
    </citation>
    <scope>NUCLEOTIDE SEQUENCE [LARGE SCALE GENOMIC DNA]</scope>
    <source>
        <strain evidence="4 5">JEL478</strain>
    </source>
</reference>
<evidence type="ECO:0000313" key="4">
    <source>
        <dbReference type="EMBL" id="KXS16603.1"/>
    </source>
</evidence>
<dbReference type="AlphaFoldDB" id="A0A139AJF6"/>
<feature type="compositionally biased region" description="Pro residues" evidence="2">
    <location>
        <begin position="161"/>
        <end position="174"/>
    </location>
</feature>
<gene>
    <name evidence="4" type="ORF">M427DRAFT_55259</name>
</gene>
<evidence type="ECO:0000256" key="1">
    <source>
        <dbReference type="ARBA" id="ARBA00022884"/>
    </source>
</evidence>
<feature type="compositionally biased region" description="Gly residues" evidence="2">
    <location>
        <begin position="108"/>
        <end position="118"/>
    </location>
</feature>
<organism evidence="4 5">
    <name type="scientific">Gonapodya prolifera (strain JEL478)</name>
    <name type="common">Monoblepharis prolifera</name>
    <dbReference type="NCBI Taxonomy" id="1344416"/>
    <lineage>
        <taxon>Eukaryota</taxon>
        <taxon>Fungi</taxon>
        <taxon>Fungi incertae sedis</taxon>
        <taxon>Chytridiomycota</taxon>
        <taxon>Chytridiomycota incertae sedis</taxon>
        <taxon>Monoblepharidomycetes</taxon>
        <taxon>Monoblepharidales</taxon>
        <taxon>Gonapodyaceae</taxon>
        <taxon>Gonapodya</taxon>
    </lineage>
</organism>
<dbReference type="Proteomes" id="UP000070544">
    <property type="component" value="Unassembled WGS sequence"/>
</dbReference>
<keyword evidence="5" id="KW-1185">Reference proteome</keyword>
<feature type="compositionally biased region" description="Polar residues" evidence="2">
    <location>
        <begin position="59"/>
        <end position="73"/>
    </location>
</feature>
<proteinExistence type="predicted"/>
<name>A0A139AJF6_GONPJ</name>
<protein>
    <recommendedName>
        <fullName evidence="3">Chromatin target of PRMT1 protein C-terminal domain-containing protein</fullName>
    </recommendedName>
</protein>